<reference evidence="2" key="1">
    <citation type="submission" date="2016-04" db="EMBL/GenBank/DDBJ databases">
        <authorList>
            <person name="Evans L.H."/>
            <person name="Alamgir A."/>
            <person name="Owens N."/>
            <person name="Weber N.D."/>
            <person name="Virtaneva K."/>
            <person name="Barbian K."/>
            <person name="Babar A."/>
            <person name="Rosenke K."/>
        </authorList>
    </citation>
    <scope>NUCLEOTIDE SEQUENCE</scope>
    <source>
        <strain evidence="1">86-2</strain>
        <strain evidence="2">92-3</strain>
    </source>
</reference>
<sequence>MPGAVKTYSHNVYSHYKSDFHRQREVKNHNLLSACLSAIANVPKNISISKTLQKTTTDLARSNANRVNIPIHSFNNRGVMTLNENRVKLEENTALNIDNAITTFENQYKTDSLSGKNLEAYNVLKDKIQEFKNDYDAQFKKGEAIIHSIETCAKMVDAKTIAPIFDAMFNKYTQLKESPVRQTTNLDVDTIRTSLANILNTEYRTSDINMAISEQGNAAGQIIKRFLSSSRTVHISDVSIARLEQPAFNDYMNKQLKELPVNDRELTLSLYKAFTTNLNKNILFDKDFTSTFFGQAIIVTNDFVKSCHTETDSFKGEGRDNSVGEALNSACEKFVEYVKTTFPEA</sequence>
<gene>
    <name evidence="1" type="ORF">KL86CIT2_30038</name>
    <name evidence="2" type="ORF">KM92CIT3_80779</name>
</gene>
<evidence type="ECO:0000313" key="1">
    <source>
        <dbReference type="EMBL" id="SBV63386.1"/>
    </source>
</evidence>
<dbReference type="RefSeq" id="WP_046671161.1">
    <property type="nucleotide sequence ID" value="NZ_LT598669.1"/>
</dbReference>
<accession>A0A212IP73</accession>
<organism evidence="2">
    <name type="scientific">uncultured Citrobacter sp</name>
    <dbReference type="NCBI Taxonomy" id="200446"/>
    <lineage>
        <taxon>Bacteria</taxon>
        <taxon>Pseudomonadati</taxon>
        <taxon>Pseudomonadota</taxon>
        <taxon>Gammaproteobacteria</taxon>
        <taxon>Enterobacterales</taxon>
        <taxon>Enterobacteriaceae</taxon>
        <taxon>Citrobacter</taxon>
        <taxon>environmental samples</taxon>
    </lineage>
</organism>
<protein>
    <submittedName>
        <fullName evidence="2">Uncharacterized protein</fullName>
    </submittedName>
</protein>
<dbReference type="EMBL" id="FLUA01000027">
    <property type="protein sequence ID" value="SBV63386.1"/>
    <property type="molecule type" value="Genomic_DNA"/>
</dbReference>
<proteinExistence type="predicted"/>
<evidence type="ECO:0000313" key="2">
    <source>
        <dbReference type="EMBL" id="SBV68227.1"/>
    </source>
</evidence>
<dbReference type="EMBL" id="FLUB01000020">
    <property type="protein sequence ID" value="SBV68227.1"/>
    <property type="molecule type" value="Genomic_DNA"/>
</dbReference>
<name>A0A212IP73_9ENTR</name>
<dbReference type="AlphaFoldDB" id="A0A212IP73"/>